<accession>A0A426Y9S1</accession>
<keyword evidence="2" id="KW-0812">Transmembrane</keyword>
<protein>
    <recommendedName>
        <fullName evidence="5">Late embryogenesis abundant protein LEA-2 subgroup domain-containing protein</fullName>
    </recommendedName>
</protein>
<feature type="region of interest" description="Disordered" evidence="1">
    <location>
        <begin position="1"/>
        <end position="22"/>
    </location>
</feature>
<dbReference type="Proteomes" id="UP000287651">
    <property type="component" value="Unassembled WGS sequence"/>
</dbReference>
<keyword evidence="2" id="KW-0472">Membrane</keyword>
<keyword evidence="2" id="KW-1133">Transmembrane helix</keyword>
<dbReference type="EMBL" id="AMZH03013924">
    <property type="protein sequence ID" value="RRT48493.1"/>
    <property type="molecule type" value="Genomic_DNA"/>
</dbReference>
<evidence type="ECO:0008006" key="5">
    <source>
        <dbReference type="Google" id="ProtNLM"/>
    </source>
</evidence>
<feature type="transmembrane region" description="Helical" evidence="2">
    <location>
        <begin position="251"/>
        <end position="275"/>
    </location>
</feature>
<evidence type="ECO:0000313" key="3">
    <source>
        <dbReference type="EMBL" id="RRT48493.1"/>
    </source>
</evidence>
<gene>
    <name evidence="3" type="ORF">B296_00047833</name>
</gene>
<evidence type="ECO:0000256" key="1">
    <source>
        <dbReference type="SAM" id="MobiDB-lite"/>
    </source>
</evidence>
<proteinExistence type="predicted"/>
<comment type="caution">
    <text evidence="3">The sequence shown here is derived from an EMBL/GenBank/DDBJ whole genome shotgun (WGS) entry which is preliminary data.</text>
</comment>
<feature type="region of interest" description="Disordered" evidence="1">
    <location>
        <begin position="51"/>
        <end position="71"/>
    </location>
</feature>
<evidence type="ECO:0000313" key="4">
    <source>
        <dbReference type="Proteomes" id="UP000287651"/>
    </source>
</evidence>
<evidence type="ECO:0000256" key="2">
    <source>
        <dbReference type="SAM" id="Phobius"/>
    </source>
</evidence>
<feature type="non-terminal residue" evidence="3">
    <location>
        <position position="1"/>
    </location>
</feature>
<organism evidence="3 4">
    <name type="scientific">Ensete ventricosum</name>
    <name type="common">Abyssinian banana</name>
    <name type="synonym">Musa ensete</name>
    <dbReference type="NCBI Taxonomy" id="4639"/>
    <lineage>
        <taxon>Eukaryota</taxon>
        <taxon>Viridiplantae</taxon>
        <taxon>Streptophyta</taxon>
        <taxon>Embryophyta</taxon>
        <taxon>Tracheophyta</taxon>
        <taxon>Spermatophyta</taxon>
        <taxon>Magnoliopsida</taxon>
        <taxon>Liliopsida</taxon>
        <taxon>Zingiberales</taxon>
        <taxon>Musaceae</taxon>
        <taxon>Ensete</taxon>
    </lineage>
</organism>
<sequence length="334" mass="37202">PSTPTTTLSVSPSSHSSPGASSIHPYYHPYHHQWNGSSPIHHSRESNARLSSSWRTLPTHHHGPSESDDDKGRVSMGFYVTWFVLAFVLLFTLFSLILWGASLSHKPQVIVKVPAPEPIPMEEFYLSRESRRVVVVAVADVQVPLYGGGSSLRSRADDGGAPAVVPLELSFTIRARAHVLDRLVKVQVLPPRPVLPNPPRGPASRRRNHAVPDLDLSHLLLMNFGLLRLRWPPSAYAPTPARSSPRTVLCSVLAFPIAAVIVLLHITFVGVIFLFDANLIRKSREEPWLQQRWVLPRLSIGMGCTELYRAMLTHGTWGILMYRPYRFPVGPVLS</sequence>
<dbReference type="AlphaFoldDB" id="A0A426Y9S1"/>
<feature type="transmembrane region" description="Helical" evidence="2">
    <location>
        <begin position="76"/>
        <end position="99"/>
    </location>
</feature>
<reference evidence="3 4" key="1">
    <citation type="journal article" date="2014" name="Agronomy (Basel)">
        <title>A Draft Genome Sequence for Ensete ventricosum, the Drought-Tolerant Tree Against Hunger.</title>
        <authorList>
            <person name="Harrison J."/>
            <person name="Moore K.A."/>
            <person name="Paszkiewicz K."/>
            <person name="Jones T."/>
            <person name="Grant M."/>
            <person name="Ambacheew D."/>
            <person name="Muzemil S."/>
            <person name="Studholme D.J."/>
        </authorList>
    </citation>
    <scope>NUCLEOTIDE SEQUENCE [LARGE SCALE GENOMIC DNA]</scope>
</reference>
<name>A0A426Y9S1_ENSVE</name>